<proteinExistence type="predicted"/>
<keyword evidence="1" id="KW-0812">Transmembrane</keyword>
<dbReference type="EMBL" id="VSSQ01049790">
    <property type="protein sequence ID" value="MPN03872.1"/>
    <property type="molecule type" value="Genomic_DNA"/>
</dbReference>
<accession>A0A645ERH9</accession>
<keyword evidence="1" id="KW-1133">Transmembrane helix</keyword>
<reference evidence="2" key="1">
    <citation type="submission" date="2019-08" db="EMBL/GenBank/DDBJ databases">
        <authorList>
            <person name="Kucharzyk K."/>
            <person name="Murdoch R.W."/>
            <person name="Higgins S."/>
            <person name="Loffler F."/>
        </authorList>
    </citation>
    <scope>NUCLEOTIDE SEQUENCE</scope>
</reference>
<keyword evidence="1" id="KW-0472">Membrane</keyword>
<comment type="caution">
    <text evidence="2">The sequence shown here is derived from an EMBL/GenBank/DDBJ whole genome shotgun (WGS) entry which is preliminary data.</text>
</comment>
<organism evidence="2">
    <name type="scientific">bioreactor metagenome</name>
    <dbReference type="NCBI Taxonomy" id="1076179"/>
    <lineage>
        <taxon>unclassified sequences</taxon>
        <taxon>metagenomes</taxon>
        <taxon>ecological metagenomes</taxon>
    </lineage>
</organism>
<dbReference type="AlphaFoldDB" id="A0A645ERH9"/>
<name>A0A645ERH9_9ZZZZ</name>
<gene>
    <name evidence="2" type="ORF">SDC9_151106</name>
</gene>
<evidence type="ECO:0000313" key="2">
    <source>
        <dbReference type="EMBL" id="MPN03872.1"/>
    </source>
</evidence>
<evidence type="ECO:0000256" key="1">
    <source>
        <dbReference type="SAM" id="Phobius"/>
    </source>
</evidence>
<feature type="transmembrane region" description="Helical" evidence="1">
    <location>
        <begin position="42"/>
        <end position="63"/>
    </location>
</feature>
<sequence length="66" mass="7551">MYHQIIEAMSMHPLEDCHFFIQLSVYTSLSILDKCYIKELKSLSPCSCLVTASVFVISVIILVRNK</sequence>
<protein>
    <submittedName>
        <fullName evidence="2">Uncharacterized protein</fullName>
    </submittedName>
</protein>